<organism evidence="3 4">
    <name type="scientific">Cnephaeus nilssonii</name>
    <name type="common">Northern bat</name>
    <name type="synonym">Eptesicus nilssonii</name>
    <dbReference type="NCBI Taxonomy" id="3371016"/>
    <lineage>
        <taxon>Eukaryota</taxon>
        <taxon>Metazoa</taxon>
        <taxon>Chordata</taxon>
        <taxon>Craniata</taxon>
        <taxon>Vertebrata</taxon>
        <taxon>Euteleostomi</taxon>
        <taxon>Mammalia</taxon>
        <taxon>Eutheria</taxon>
        <taxon>Laurasiatheria</taxon>
        <taxon>Chiroptera</taxon>
        <taxon>Yangochiroptera</taxon>
        <taxon>Vespertilionidae</taxon>
        <taxon>Cnephaeus</taxon>
    </lineage>
</organism>
<dbReference type="GO" id="GO:0003713">
    <property type="term" value="F:transcription coactivator activity"/>
    <property type="evidence" value="ECO:0007669"/>
    <property type="project" value="TreeGrafter"/>
</dbReference>
<name>A0AA40I0D9_CNENI</name>
<feature type="compositionally biased region" description="Basic and acidic residues" evidence="1">
    <location>
        <begin position="1"/>
        <end position="20"/>
    </location>
</feature>
<dbReference type="PANTHER" id="PTHR46029">
    <property type="entry name" value="C-TERMINAL-BINDING PROTEIN"/>
    <property type="match status" value="1"/>
</dbReference>
<dbReference type="GO" id="GO:0006357">
    <property type="term" value="P:regulation of transcription by RNA polymerase II"/>
    <property type="evidence" value="ECO:0007669"/>
    <property type="project" value="TreeGrafter"/>
</dbReference>
<dbReference type="GO" id="GO:0051287">
    <property type="term" value="F:NAD binding"/>
    <property type="evidence" value="ECO:0007669"/>
    <property type="project" value="InterPro"/>
</dbReference>
<dbReference type="GO" id="GO:0003714">
    <property type="term" value="F:transcription corepressor activity"/>
    <property type="evidence" value="ECO:0007669"/>
    <property type="project" value="TreeGrafter"/>
</dbReference>
<dbReference type="GO" id="GO:0016616">
    <property type="term" value="F:oxidoreductase activity, acting on the CH-OH group of donors, NAD or NADP as acceptor"/>
    <property type="evidence" value="ECO:0007669"/>
    <property type="project" value="InterPro"/>
</dbReference>
<comment type="caution">
    <text evidence="3">The sequence shown here is derived from an EMBL/GenBank/DDBJ whole genome shotgun (WGS) entry which is preliminary data.</text>
</comment>
<dbReference type="InterPro" id="IPR006139">
    <property type="entry name" value="D-isomer_2_OHA_DH_cat_dom"/>
</dbReference>
<protein>
    <recommendedName>
        <fullName evidence="2">D-isomer specific 2-hydroxyacid dehydrogenase catalytic domain-containing protein</fullName>
    </recommendedName>
</protein>
<accession>A0AA40I0D9</accession>
<dbReference type="EMBL" id="JAULJE010000007">
    <property type="protein sequence ID" value="KAK1340669.1"/>
    <property type="molecule type" value="Genomic_DNA"/>
</dbReference>
<dbReference type="SUPFAM" id="SSF52283">
    <property type="entry name" value="Formate/glycerate dehydrogenase catalytic domain-like"/>
    <property type="match status" value="1"/>
</dbReference>
<proteinExistence type="predicted"/>
<sequence length="274" mass="28770">MLIDCHTLKDGGTHSHKIAEPRPLSPPATQGQAEAQESLEWQLPCHPGPPESQHTLRYRPQSRNAPAPWGAVEVPTLKDLATVALCDHQSPHETHWKVQNEAVGAMILTSPSPGRTGEVQALRVTVRTGSGYDHVDTKAASPRGVAPCSTQSAAAEQTASALRHVLNAPEGHVAVPGAAGRHAGAERGADPGIRGDTGASSASVARGRRSRSSQAFGFSVICCDPYLQDRIERSLGAQRPTPSRTCCIRATACPCTATSRSTTTTSSATSPSSR</sequence>
<dbReference type="GO" id="GO:0001221">
    <property type="term" value="F:transcription coregulator binding"/>
    <property type="evidence" value="ECO:0007669"/>
    <property type="project" value="TreeGrafter"/>
</dbReference>
<dbReference type="Pfam" id="PF00389">
    <property type="entry name" value="2-Hacid_dh"/>
    <property type="match status" value="1"/>
</dbReference>
<dbReference type="PANTHER" id="PTHR46029:SF3">
    <property type="entry name" value="C-TERMINAL-BINDING PROTEIN 2"/>
    <property type="match status" value="1"/>
</dbReference>
<feature type="domain" description="D-isomer specific 2-hydroxyacid dehydrogenase catalytic" evidence="2">
    <location>
        <begin position="73"/>
        <end position="159"/>
    </location>
</feature>
<dbReference type="GO" id="GO:0140297">
    <property type="term" value="F:DNA-binding transcription factor binding"/>
    <property type="evidence" value="ECO:0007669"/>
    <property type="project" value="TreeGrafter"/>
</dbReference>
<reference evidence="3" key="1">
    <citation type="submission" date="2023-06" db="EMBL/GenBank/DDBJ databases">
        <title>Reference genome for the Northern bat (Eptesicus nilssonii), a most northern bat species.</title>
        <authorList>
            <person name="Laine V.N."/>
            <person name="Pulliainen A.T."/>
            <person name="Lilley T.M."/>
        </authorList>
    </citation>
    <scope>NUCLEOTIDE SEQUENCE</scope>
    <source>
        <strain evidence="3">BLF_Eptnil</strain>
        <tissue evidence="3">Kidney</tissue>
    </source>
</reference>
<evidence type="ECO:0000313" key="3">
    <source>
        <dbReference type="EMBL" id="KAK1340669.1"/>
    </source>
</evidence>
<dbReference type="InterPro" id="IPR051638">
    <property type="entry name" value="CTBP_dehydrogenase"/>
</dbReference>
<dbReference type="GO" id="GO:0005634">
    <property type="term" value="C:nucleus"/>
    <property type="evidence" value="ECO:0007669"/>
    <property type="project" value="TreeGrafter"/>
</dbReference>
<dbReference type="Gene3D" id="3.40.50.720">
    <property type="entry name" value="NAD(P)-binding Rossmann-like Domain"/>
    <property type="match status" value="2"/>
</dbReference>
<feature type="region of interest" description="Disordered" evidence="1">
    <location>
        <begin position="1"/>
        <end position="63"/>
    </location>
</feature>
<dbReference type="Proteomes" id="UP001177744">
    <property type="component" value="Unassembled WGS sequence"/>
</dbReference>
<evidence type="ECO:0000259" key="2">
    <source>
        <dbReference type="Pfam" id="PF00389"/>
    </source>
</evidence>
<evidence type="ECO:0000256" key="1">
    <source>
        <dbReference type="SAM" id="MobiDB-lite"/>
    </source>
</evidence>
<dbReference type="AlphaFoldDB" id="A0AA40I0D9"/>
<keyword evidence="4" id="KW-1185">Reference proteome</keyword>
<feature type="region of interest" description="Disordered" evidence="1">
    <location>
        <begin position="174"/>
        <end position="209"/>
    </location>
</feature>
<evidence type="ECO:0000313" key="4">
    <source>
        <dbReference type="Proteomes" id="UP001177744"/>
    </source>
</evidence>
<gene>
    <name evidence="3" type="ORF">QTO34_017059</name>
</gene>